<dbReference type="NCBIfam" id="TIGR04294">
    <property type="entry name" value="pre_pil_HX9DG"/>
    <property type="match status" value="1"/>
</dbReference>
<accession>A0A5C5XBW5</accession>
<dbReference type="InterPro" id="IPR011453">
    <property type="entry name" value="DUF1559"/>
</dbReference>
<dbReference type="RefSeq" id="WP_165441620.1">
    <property type="nucleotide sequence ID" value="NZ_SJPG01000001.1"/>
</dbReference>
<evidence type="ECO:0000259" key="1">
    <source>
        <dbReference type="Pfam" id="PF07596"/>
    </source>
</evidence>
<organism evidence="2 3">
    <name type="scientific">Rubinisphaera italica</name>
    <dbReference type="NCBI Taxonomy" id="2527969"/>
    <lineage>
        <taxon>Bacteria</taxon>
        <taxon>Pseudomonadati</taxon>
        <taxon>Planctomycetota</taxon>
        <taxon>Planctomycetia</taxon>
        <taxon>Planctomycetales</taxon>
        <taxon>Planctomycetaceae</taxon>
        <taxon>Rubinisphaera</taxon>
    </lineage>
</organism>
<evidence type="ECO:0000313" key="2">
    <source>
        <dbReference type="EMBL" id="TWT60667.1"/>
    </source>
</evidence>
<dbReference type="PANTHER" id="PTHR30093:SF2">
    <property type="entry name" value="TYPE II SECRETION SYSTEM PROTEIN H"/>
    <property type="match status" value="1"/>
</dbReference>
<dbReference type="NCBIfam" id="TIGR02532">
    <property type="entry name" value="IV_pilin_GFxxxE"/>
    <property type="match status" value="1"/>
</dbReference>
<dbReference type="EMBL" id="SJPG01000001">
    <property type="protein sequence ID" value="TWT60667.1"/>
    <property type="molecule type" value="Genomic_DNA"/>
</dbReference>
<gene>
    <name evidence="2" type="primary">xcpT_12</name>
    <name evidence="2" type="ORF">Pan54_13810</name>
</gene>
<dbReference type="Proteomes" id="UP000316095">
    <property type="component" value="Unassembled WGS sequence"/>
</dbReference>
<reference evidence="2 3" key="1">
    <citation type="submission" date="2019-02" db="EMBL/GenBank/DDBJ databases">
        <title>Deep-cultivation of Planctomycetes and their phenomic and genomic characterization uncovers novel biology.</title>
        <authorList>
            <person name="Wiegand S."/>
            <person name="Jogler M."/>
            <person name="Boedeker C."/>
            <person name="Pinto D."/>
            <person name="Vollmers J."/>
            <person name="Rivas-Marin E."/>
            <person name="Kohn T."/>
            <person name="Peeters S.H."/>
            <person name="Heuer A."/>
            <person name="Rast P."/>
            <person name="Oberbeckmann S."/>
            <person name="Bunk B."/>
            <person name="Jeske O."/>
            <person name="Meyerdierks A."/>
            <person name="Storesund J.E."/>
            <person name="Kallscheuer N."/>
            <person name="Luecker S."/>
            <person name="Lage O.M."/>
            <person name="Pohl T."/>
            <person name="Merkel B.J."/>
            <person name="Hornburger P."/>
            <person name="Mueller R.-W."/>
            <person name="Bruemmer F."/>
            <person name="Labrenz M."/>
            <person name="Spormann A.M."/>
            <person name="Op Den Camp H."/>
            <person name="Overmann J."/>
            <person name="Amann R."/>
            <person name="Jetten M.S.M."/>
            <person name="Mascher T."/>
            <person name="Medema M.H."/>
            <person name="Devos D.P."/>
            <person name="Kaster A.-K."/>
            <person name="Ovreas L."/>
            <person name="Rohde M."/>
            <person name="Galperin M.Y."/>
            <person name="Jogler C."/>
        </authorList>
    </citation>
    <scope>NUCLEOTIDE SEQUENCE [LARGE SCALE GENOMIC DNA]</scope>
    <source>
        <strain evidence="2 3">Pan54</strain>
    </source>
</reference>
<proteinExistence type="predicted"/>
<dbReference type="SUPFAM" id="SSF54523">
    <property type="entry name" value="Pili subunits"/>
    <property type="match status" value="1"/>
</dbReference>
<evidence type="ECO:0000313" key="3">
    <source>
        <dbReference type="Proteomes" id="UP000316095"/>
    </source>
</evidence>
<name>A0A5C5XBW5_9PLAN</name>
<comment type="caution">
    <text evidence="2">The sequence shown here is derived from an EMBL/GenBank/DDBJ whole genome shotgun (WGS) entry which is preliminary data.</text>
</comment>
<protein>
    <submittedName>
        <fullName evidence="2">Type II secretion system protein G</fullName>
    </submittedName>
</protein>
<dbReference type="InterPro" id="IPR027558">
    <property type="entry name" value="Pre_pil_HX9DG_C"/>
</dbReference>
<dbReference type="InterPro" id="IPR045584">
    <property type="entry name" value="Pilin-like"/>
</dbReference>
<dbReference type="PANTHER" id="PTHR30093">
    <property type="entry name" value="GENERAL SECRETION PATHWAY PROTEIN G"/>
    <property type="match status" value="1"/>
</dbReference>
<dbReference type="Gene3D" id="3.30.700.10">
    <property type="entry name" value="Glycoprotein, Type 4 Pilin"/>
    <property type="match status" value="1"/>
</dbReference>
<keyword evidence="3" id="KW-1185">Reference proteome</keyword>
<feature type="domain" description="DUF1559" evidence="1">
    <location>
        <begin position="33"/>
        <end position="308"/>
    </location>
</feature>
<dbReference type="InterPro" id="IPR012902">
    <property type="entry name" value="N_methyl_site"/>
</dbReference>
<sequence length="327" mass="35507">MKRRQLKGFTLIELLVVIAIIAILVALLLPAVQQAREAARRSSCKNNLKQLGLALHNYHDTFRVFPYASTFTDNGVPNSTESNRLRGNAHGWFQFILPNIEQSAVYDQINFNVSTGNAANRPLFENKFFSAAACPSNPFANTFKRVDGNNFNDIGYATMGAMYRPVGGTMNTGQAKDCTAGLPSFCRNNSGGINGGWNGGPQTNNAAVAGMFARGVTKFSMASLTDGTSNTLMLGESKPHFSEFGSLFAQNVPTSHFFLKINSTFLKAREDAKTVGWTDAVGHASYHDGGAQFVLADGSVRFLSENIDYATYCYLGDRADGQVIGEF</sequence>
<dbReference type="AlphaFoldDB" id="A0A5C5XBW5"/>
<dbReference type="PROSITE" id="PS00409">
    <property type="entry name" value="PROKAR_NTER_METHYL"/>
    <property type="match status" value="1"/>
</dbReference>
<dbReference type="Pfam" id="PF07596">
    <property type="entry name" value="SBP_bac_10"/>
    <property type="match status" value="1"/>
</dbReference>
<dbReference type="Pfam" id="PF07963">
    <property type="entry name" value="N_methyl"/>
    <property type="match status" value="1"/>
</dbReference>